<dbReference type="AlphaFoldDB" id="A0ABD2QNH2"/>
<comment type="subcellular location">
    <subcellularLocation>
        <location evidence="1">Membrane</location>
        <topology evidence="1">Multi-pass membrane protein</topology>
    </subcellularLocation>
</comment>
<feature type="compositionally biased region" description="Basic residues" evidence="2">
    <location>
        <begin position="122"/>
        <end position="131"/>
    </location>
</feature>
<feature type="compositionally biased region" description="Polar residues" evidence="2">
    <location>
        <begin position="70"/>
        <end position="81"/>
    </location>
</feature>
<evidence type="ECO:0000256" key="2">
    <source>
        <dbReference type="SAM" id="MobiDB-lite"/>
    </source>
</evidence>
<protein>
    <recommendedName>
        <fullName evidence="1">Pecanex-like protein</fullName>
    </recommendedName>
</protein>
<feature type="compositionally biased region" description="Basic and acidic residues" evidence="2">
    <location>
        <begin position="150"/>
        <end position="162"/>
    </location>
</feature>
<keyword evidence="4" id="KW-1185">Reference proteome</keyword>
<dbReference type="InterPro" id="IPR039797">
    <property type="entry name" value="Pecanex"/>
</dbReference>
<feature type="transmembrane region" description="Helical" evidence="1">
    <location>
        <begin position="441"/>
        <end position="460"/>
    </location>
</feature>
<evidence type="ECO:0000256" key="1">
    <source>
        <dbReference type="RuleBase" id="RU367089"/>
    </source>
</evidence>
<dbReference type="PANTHER" id="PTHR12372:SF7">
    <property type="entry name" value="PROTEIN PECANEX"/>
    <property type="match status" value="1"/>
</dbReference>
<feature type="compositionally biased region" description="Low complexity" evidence="2">
    <location>
        <begin position="274"/>
        <end position="288"/>
    </location>
</feature>
<feature type="transmembrane region" description="Helical" evidence="1">
    <location>
        <begin position="968"/>
        <end position="986"/>
    </location>
</feature>
<comment type="similarity">
    <text evidence="1">Belongs to the pecanex family.</text>
</comment>
<feature type="region of interest" description="Disordered" evidence="2">
    <location>
        <begin position="1"/>
        <end position="34"/>
    </location>
</feature>
<feature type="transmembrane region" description="Helical" evidence="1">
    <location>
        <begin position="930"/>
        <end position="948"/>
    </location>
</feature>
<evidence type="ECO:0000313" key="3">
    <source>
        <dbReference type="EMBL" id="KAL3321083.1"/>
    </source>
</evidence>
<proteinExistence type="inferred from homology"/>
<feature type="region of interest" description="Disordered" evidence="2">
    <location>
        <begin position="150"/>
        <end position="173"/>
    </location>
</feature>
<keyword evidence="1" id="KW-1133">Transmembrane helix</keyword>
<organism evidence="3 4">
    <name type="scientific">Cichlidogyrus casuarinus</name>
    <dbReference type="NCBI Taxonomy" id="1844966"/>
    <lineage>
        <taxon>Eukaryota</taxon>
        <taxon>Metazoa</taxon>
        <taxon>Spiralia</taxon>
        <taxon>Lophotrochozoa</taxon>
        <taxon>Platyhelminthes</taxon>
        <taxon>Monogenea</taxon>
        <taxon>Monopisthocotylea</taxon>
        <taxon>Dactylogyridea</taxon>
        <taxon>Ancyrocephalidae</taxon>
        <taxon>Cichlidogyrus</taxon>
    </lineage>
</organism>
<feature type="transmembrane region" description="Helical" evidence="1">
    <location>
        <begin position="586"/>
        <end position="613"/>
    </location>
</feature>
<keyword evidence="1" id="KW-0472">Membrane</keyword>
<feature type="region of interest" description="Disordered" evidence="2">
    <location>
        <begin position="60"/>
        <end position="138"/>
    </location>
</feature>
<feature type="transmembrane region" description="Helical" evidence="1">
    <location>
        <begin position="998"/>
        <end position="1018"/>
    </location>
</feature>
<accession>A0ABD2QNH2</accession>
<dbReference type="GO" id="GO:0016020">
    <property type="term" value="C:membrane"/>
    <property type="evidence" value="ECO:0007669"/>
    <property type="project" value="UniProtKB-SubCell"/>
</dbReference>
<reference evidence="3 4" key="1">
    <citation type="submission" date="2024-11" db="EMBL/GenBank/DDBJ databases">
        <title>Adaptive evolution of stress response genes in parasites aligns with host niche diversity.</title>
        <authorList>
            <person name="Hahn C."/>
            <person name="Resl P."/>
        </authorList>
    </citation>
    <scope>NUCLEOTIDE SEQUENCE [LARGE SCALE GENOMIC DNA]</scope>
    <source>
        <strain evidence="3">EGGRZ-B1_66</strain>
        <tissue evidence="3">Body</tissue>
    </source>
</reference>
<sequence length="1037" mass="115994">MHNNAPIKLPEQPPEKSQVTSEVDRNPRHLPLNLTSNAFGSVASIYEPIYDEIHENADETTKSVVPRSVKNPSSDSNSQDVPLTDMNAASILRIINKEDENRNEMLPSSSTEVESDIEPQLKRRYGFRRRPTLQPKQISNSAIVDVHHEQETGEDASTREESADQPSTSAAPNFQVPLVDQSSRLNAFARVILEDYLAHMMGVRNLYEAGLTVPSCLRQILCTSTSDSSELNAEESDFLMCLTTNAIQQAISQQSTAEVETARRRSSEHPVAIPTTPLLPHTPVPSSTDESSRCWALVETLPSRQSLPNPTTSTRPARPYVSFWDSSNPLALLRTRVNNARRSRPTYSLQIFPFWVRKFKLKIDRIDLHSLFDLDETIAELILSAISAVAVSILAMQLLATRAFNHIALIGFSFVVAGTQYGLVKSVQPDAASPEHGHNRIIVYSRSLYFCLLAGLFLFCDHLVPEQTHNPGPVHLDPHMAGFFVGSQLNTTRILQMLTHSDSSLMQIDQSNPVYAFLLTTQLHFTEVGISNAGMMNVSRTSWWWNADSYCARNCLLTSSVMNATRSTLYGVSINVFKLACVCKSLVFYLILLIPIWHLFGLLPQANTVVIYLLEQLDMHLFGGQGTVGLRSALFSVSRSILVSCAGALILQPSLKNENNNSEDHYCLVLYWGFMFAMAHLLSRLPSNIHLYELMVFGIDQKTGEARTTITGMRYVFLTCFRAVRAAARRFVQRVRGFAWSKHGGMAAGSAGKASEEAKNYIPLQILAKFNPSYLKGELTSLDNKDLKTSSLPNIGKHDHVDKPFLKRSQSSIVLSASVSRDKDVKTARNVEQPIIDPYEIGYARGESDNEIFNAQPKQPRRHLRYSSIDRPDTAWAMDASTDEGEEDADLDALFPAGVSIAELHRRNNDHDPLPPLVRASLLARMKSDLLILCPFWFLFGCGLHFTVRQVLHHSAMVDTRYSFEDCLIWSLVGLGFFLHYIWPRIRQVCCLFLIDSLSFFLATSMAIFCQGLAAYALCRRAVLERAPFSLGPKLIH</sequence>
<dbReference type="Proteomes" id="UP001626550">
    <property type="component" value="Unassembled WGS sequence"/>
</dbReference>
<feature type="transmembrane region" description="Helical" evidence="1">
    <location>
        <begin position="403"/>
        <end position="421"/>
    </location>
</feature>
<feature type="transmembrane region" description="Helical" evidence="1">
    <location>
        <begin position="633"/>
        <end position="654"/>
    </location>
</feature>
<keyword evidence="1" id="KW-0812">Transmembrane</keyword>
<dbReference type="EMBL" id="JBJKFK010000012">
    <property type="protein sequence ID" value="KAL3321083.1"/>
    <property type="molecule type" value="Genomic_DNA"/>
</dbReference>
<dbReference type="PANTHER" id="PTHR12372">
    <property type="entry name" value="PECANEX"/>
    <property type="match status" value="1"/>
</dbReference>
<feature type="transmembrane region" description="Helical" evidence="1">
    <location>
        <begin position="378"/>
        <end position="396"/>
    </location>
</feature>
<name>A0ABD2QNH2_9PLAT</name>
<gene>
    <name evidence="3" type="ORF">Ciccas_000246</name>
</gene>
<comment type="caution">
    <text evidence="3">The sequence shown here is derived from an EMBL/GenBank/DDBJ whole genome shotgun (WGS) entry which is preliminary data.</text>
</comment>
<evidence type="ECO:0000313" key="4">
    <source>
        <dbReference type="Proteomes" id="UP001626550"/>
    </source>
</evidence>
<feature type="region of interest" description="Disordered" evidence="2">
    <location>
        <begin position="253"/>
        <end position="289"/>
    </location>
</feature>
<comment type="caution">
    <text evidence="1">Lacks conserved residue(s) required for the propagation of feature annotation.</text>
</comment>